<accession>A0A7K1XUJ8</accession>
<name>A0A7K1XUJ8_9SPHI</name>
<feature type="domain" description="DUF4957" evidence="2">
    <location>
        <begin position="260"/>
        <end position="398"/>
    </location>
</feature>
<comment type="caution">
    <text evidence="4">The sequence shown here is derived from an EMBL/GenBank/DDBJ whole genome shotgun (WGS) entry which is preliminary data.</text>
</comment>
<feature type="signal peptide" evidence="1">
    <location>
        <begin position="1"/>
        <end position="26"/>
    </location>
</feature>
<evidence type="ECO:0000259" key="3">
    <source>
        <dbReference type="Pfam" id="PF17161"/>
    </source>
</evidence>
<dbReference type="InterPro" id="IPR011050">
    <property type="entry name" value="Pectin_lyase_fold/virulence"/>
</dbReference>
<dbReference type="InterPro" id="IPR032530">
    <property type="entry name" value="DUF4957"/>
</dbReference>
<dbReference type="InterPro" id="IPR033427">
    <property type="entry name" value="DUF5123"/>
</dbReference>
<dbReference type="Pfam" id="PF17161">
    <property type="entry name" value="DUF5123"/>
    <property type="match status" value="1"/>
</dbReference>
<keyword evidence="5" id="KW-1185">Reference proteome</keyword>
<evidence type="ECO:0000259" key="2">
    <source>
        <dbReference type="Pfam" id="PF16318"/>
    </source>
</evidence>
<dbReference type="InterPro" id="IPR036116">
    <property type="entry name" value="FN3_sf"/>
</dbReference>
<organism evidence="4 5">
    <name type="scientific">Hufsiella ginkgonis</name>
    <dbReference type="NCBI Taxonomy" id="2695274"/>
    <lineage>
        <taxon>Bacteria</taxon>
        <taxon>Pseudomonadati</taxon>
        <taxon>Bacteroidota</taxon>
        <taxon>Sphingobacteriia</taxon>
        <taxon>Sphingobacteriales</taxon>
        <taxon>Sphingobacteriaceae</taxon>
        <taxon>Hufsiella</taxon>
    </lineage>
</organism>
<evidence type="ECO:0000313" key="5">
    <source>
        <dbReference type="Proteomes" id="UP000451233"/>
    </source>
</evidence>
<evidence type="ECO:0000256" key="1">
    <source>
        <dbReference type="SAM" id="SignalP"/>
    </source>
</evidence>
<evidence type="ECO:0000313" key="4">
    <source>
        <dbReference type="EMBL" id="MXV14477.1"/>
    </source>
</evidence>
<keyword evidence="1" id="KW-0732">Signal</keyword>
<feature type="chain" id="PRO_5029588000" evidence="1">
    <location>
        <begin position="27"/>
        <end position="535"/>
    </location>
</feature>
<protein>
    <submittedName>
        <fullName evidence="4">DUF5123 domain-containing protein</fullName>
    </submittedName>
</protein>
<dbReference type="Pfam" id="PF16318">
    <property type="entry name" value="DUF4957"/>
    <property type="match status" value="1"/>
</dbReference>
<dbReference type="InterPro" id="IPR013783">
    <property type="entry name" value="Ig-like_fold"/>
</dbReference>
<feature type="domain" description="DUF5123" evidence="3">
    <location>
        <begin position="412"/>
        <end position="533"/>
    </location>
</feature>
<gene>
    <name evidence="4" type="ORF">GS398_04140</name>
</gene>
<dbReference type="SUPFAM" id="SSF51126">
    <property type="entry name" value="Pectin lyase-like"/>
    <property type="match status" value="1"/>
</dbReference>
<dbReference type="Proteomes" id="UP000451233">
    <property type="component" value="Unassembled WGS sequence"/>
</dbReference>
<reference evidence="4 5" key="1">
    <citation type="submission" date="2019-11" db="EMBL/GenBank/DDBJ databases">
        <title>Pedobacter sp. HMF7056 Genome sequencing and assembly.</title>
        <authorList>
            <person name="Kang H."/>
            <person name="Kim H."/>
            <person name="Joh K."/>
        </authorList>
    </citation>
    <scope>NUCLEOTIDE SEQUENCE [LARGE SCALE GENOMIC DNA]</scope>
    <source>
        <strain evidence="4 5">HMF7056</strain>
    </source>
</reference>
<dbReference type="EMBL" id="WVHS01000001">
    <property type="protein sequence ID" value="MXV14477.1"/>
    <property type="molecule type" value="Genomic_DNA"/>
</dbReference>
<dbReference type="AlphaFoldDB" id="A0A7K1XUJ8"/>
<proteinExistence type="predicted"/>
<dbReference type="RefSeq" id="WP_160905449.1">
    <property type="nucleotide sequence ID" value="NZ_WVHS01000001.1"/>
</dbReference>
<dbReference type="Gene3D" id="2.60.40.10">
    <property type="entry name" value="Immunoglobulins"/>
    <property type="match status" value="1"/>
</dbReference>
<dbReference type="SUPFAM" id="SSF49265">
    <property type="entry name" value="Fibronectin type III"/>
    <property type="match status" value="1"/>
</dbReference>
<sequence>MNTIVTTGKRIVLPLLLIILAIASCTKDEDDTTTLPRLFRPGAIKITTADTQVKLEWNASLFTTPKAVKYTVEVYKDPAFTGTPDFTGVTDTSGLVITDAKLSIKQKYYARVKANATDVSAESAWVASADFTIPGIQLFSAVLASEIIDGAAILRWKVTPGITRLVLTPQPGTAKDIALVAADIAAGRKLVDNLVPNTTYIAELFIGTKTQGTVTFKTKVSTISGNIVDLRAITNRPNVLADTLPKIPSGSTVILKRGLTYNIPVAQNLDRTVVIQSGDDLLTPTMATISMVSNFNISASSSIDSIVFRNVTLRSDGYASKYVFNVSNACTVGKLSFQSCNAAVFRGIVRLQTAVINMTDFVVNNCIVDSLSNYGLITVDNVNCKVNNFVLTNSTFYKCEKIITSRQNAVTVNIANCTFNETPWGNGANYLVDFSTSGTNNVTGGIKISNSIMGPGWLNAGSTVVRGLRYGTAVVDVTGTYNTSDYSATANTIPNMTLYNKLSTELFTDPANGNFKIKDTAFPGKSSTGDPRWRL</sequence>